<dbReference type="EMBL" id="LR584267">
    <property type="protein sequence ID" value="VHO00303.1"/>
    <property type="molecule type" value="Genomic_DNA"/>
</dbReference>
<feature type="compositionally biased region" description="Polar residues" evidence="1">
    <location>
        <begin position="355"/>
        <end position="374"/>
    </location>
</feature>
<keyword evidence="2" id="KW-0812">Transmembrane</keyword>
<feature type="compositionally biased region" description="Polar residues" evidence="1">
    <location>
        <begin position="34"/>
        <end position="44"/>
    </location>
</feature>
<evidence type="ECO:0000313" key="3">
    <source>
        <dbReference type="EMBL" id="VHO00303.1"/>
    </source>
</evidence>
<feature type="transmembrane region" description="Helical" evidence="2">
    <location>
        <begin position="434"/>
        <end position="454"/>
    </location>
</feature>
<feature type="region of interest" description="Disordered" evidence="1">
    <location>
        <begin position="321"/>
        <end position="374"/>
    </location>
</feature>
<sequence length="483" mass="52399">MAQSFDDQSPPASGGHDDGSVTVAELLERMSRQAPETSGYTGETRSARRARQATLEEPVSTAATGDAGTVMPPRRAQPQRVDHSPSRTSMSTGSSRSAAGRNFGGNNSSRHGSTDYGVTDYRQSADYRSRAGVYSQPLDTVSAADLAAADELMSWPDVSRMPRGTRGDSTGRETVGSPGGRVSEPCDEATGTMPLTASSRPRRSWILNDDDTQGFDRPTLEDPPASNVEQQYFITAGMDSLGPAAAEELEREIEESRRRYSRTAAEPAPTEHSTEWNLDDEWEARMSASHHSVERPTTAEHQQLHGTVDHASHFGWADRVSHTGHANDAGHVGDAGHTDRASHAGGRRVSRADRSGTTVNQPAAASAQGTVRQQGAKNRLRAAFHNLTKRDVDKEQITPADRILQIGQVVITAVAGGFLFWLFGILWGRPSLHILTFGLALAVQVVMVVAARLLRRREEFWVLIFTWAVAFFVTIGPIALVPR</sequence>
<feature type="transmembrane region" description="Helical" evidence="2">
    <location>
        <begin position="460"/>
        <end position="481"/>
    </location>
</feature>
<proteinExistence type="predicted"/>
<feature type="compositionally biased region" description="Polar residues" evidence="1">
    <location>
        <begin position="1"/>
        <end position="11"/>
    </location>
</feature>
<evidence type="ECO:0000256" key="1">
    <source>
        <dbReference type="SAM" id="MobiDB-lite"/>
    </source>
</evidence>
<gene>
    <name evidence="3" type="ORF">LC603019_00645</name>
</gene>
<dbReference type="AlphaFoldDB" id="A0A5E3ZWF9"/>
<organism evidence="3 4">
    <name type="scientific">Lawsonella clevelandensis</name>
    <dbReference type="NCBI Taxonomy" id="1528099"/>
    <lineage>
        <taxon>Bacteria</taxon>
        <taxon>Bacillati</taxon>
        <taxon>Actinomycetota</taxon>
        <taxon>Actinomycetes</taxon>
        <taxon>Mycobacteriales</taxon>
        <taxon>Lawsonellaceae</taxon>
        <taxon>Lawsonella</taxon>
    </lineage>
</organism>
<accession>A0A5E3ZWF9</accession>
<feature type="compositionally biased region" description="Low complexity" evidence="1">
    <location>
        <begin position="86"/>
        <end position="100"/>
    </location>
</feature>
<evidence type="ECO:0000313" key="4">
    <source>
        <dbReference type="Proteomes" id="UP000324288"/>
    </source>
</evidence>
<feature type="transmembrane region" description="Helical" evidence="2">
    <location>
        <begin position="406"/>
        <end position="427"/>
    </location>
</feature>
<feature type="region of interest" description="Disordered" evidence="1">
    <location>
        <begin position="1"/>
        <end position="118"/>
    </location>
</feature>
<evidence type="ECO:0000256" key="2">
    <source>
        <dbReference type="SAM" id="Phobius"/>
    </source>
</evidence>
<feature type="region of interest" description="Disordered" evidence="1">
    <location>
        <begin position="157"/>
        <end position="226"/>
    </location>
</feature>
<reference evidence="3 4" key="1">
    <citation type="submission" date="2019-04" db="EMBL/GenBank/DDBJ databases">
        <authorList>
            <person name="Seth-Smith MB H."/>
            <person name="Seth-Smith H."/>
        </authorList>
    </citation>
    <scope>NUCLEOTIDE SEQUENCE [LARGE SCALE GENOMIC DNA]</scope>
    <source>
        <strain evidence="3">USB-603019</strain>
    </source>
</reference>
<feature type="region of interest" description="Disordered" evidence="1">
    <location>
        <begin position="246"/>
        <end position="278"/>
    </location>
</feature>
<keyword evidence="4" id="KW-1185">Reference proteome</keyword>
<protein>
    <submittedName>
        <fullName evidence="3">Uncharacterized protein</fullName>
    </submittedName>
</protein>
<keyword evidence="2" id="KW-1133">Transmembrane helix</keyword>
<keyword evidence="2" id="KW-0472">Membrane</keyword>
<dbReference type="GeneID" id="84895580"/>
<name>A0A5E3ZWF9_9ACTN</name>
<dbReference type="RefSeq" id="WP_148417510.1">
    <property type="nucleotide sequence ID" value="NZ_CP009312.1"/>
</dbReference>
<dbReference type="Proteomes" id="UP000324288">
    <property type="component" value="Chromosome"/>
</dbReference>